<dbReference type="AlphaFoldDB" id="A0A0B7MIV6"/>
<dbReference type="Gene3D" id="3.10.450.50">
    <property type="match status" value="1"/>
</dbReference>
<dbReference type="Proteomes" id="UP000046155">
    <property type="component" value="Unassembled WGS sequence"/>
</dbReference>
<reference evidence="4" key="1">
    <citation type="submission" date="2015-01" db="EMBL/GenBank/DDBJ databases">
        <authorList>
            <person name="Manzoor Shahid"/>
            <person name="Zubair Saima"/>
        </authorList>
    </citation>
    <scope>NUCLEOTIDE SEQUENCE [LARGE SCALE GENOMIC DNA]</scope>
    <source>
        <strain evidence="4">Sp3</strain>
    </source>
</reference>
<dbReference type="PROSITE" id="PS51257">
    <property type="entry name" value="PROKAR_LIPOPROTEIN"/>
    <property type="match status" value="1"/>
</dbReference>
<keyword evidence="1" id="KW-0732">Signal</keyword>
<dbReference type="RefSeq" id="WP_044665810.1">
    <property type="nucleotide sequence ID" value="NZ_CDRZ01000267.1"/>
</dbReference>
<evidence type="ECO:0000313" key="4">
    <source>
        <dbReference type="Proteomes" id="UP000046155"/>
    </source>
</evidence>
<keyword evidence="4" id="KW-1185">Reference proteome</keyword>
<evidence type="ECO:0000313" key="3">
    <source>
        <dbReference type="EMBL" id="CEO89975.1"/>
    </source>
</evidence>
<feature type="domain" description="DUF4878" evidence="2">
    <location>
        <begin position="21"/>
        <end position="78"/>
    </location>
</feature>
<feature type="signal peptide" evidence="1">
    <location>
        <begin position="1"/>
        <end position="26"/>
    </location>
</feature>
<dbReference type="Pfam" id="PF12870">
    <property type="entry name" value="DUF4878"/>
    <property type="match status" value="1"/>
</dbReference>
<dbReference type="EMBL" id="CDRZ01000267">
    <property type="protein sequence ID" value="CEO89975.1"/>
    <property type="molecule type" value="Genomic_DNA"/>
</dbReference>
<feature type="chain" id="PRO_5002119954" evidence="1">
    <location>
        <begin position="27"/>
        <end position="194"/>
    </location>
</feature>
<organism evidence="3 4">
    <name type="scientific">Syntrophaceticus schinkii</name>
    <dbReference type="NCBI Taxonomy" id="499207"/>
    <lineage>
        <taxon>Bacteria</taxon>
        <taxon>Bacillati</taxon>
        <taxon>Bacillota</taxon>
        <taxon>Clostridia</taxon>
        <taxon>Thermoanaerobacterales</taxon>
        <taxon>Thermoanaerobacterales Family III. Incertae Sedis</taxon>
        <taxon>Syntrophaceticus</taxon>
    </lineage>
</organism>
<keyword evidence="3" id="KW-0449">Lipoprotein</keyword>
<sequence length="194" mass="21542">MYHIKKVFHVTLLCILAIAVVGCFGASPENVTKDFFSAVKDGDFNTAAKYVKQESKDEFRDELESGQDLDDKKRAELLFSKLSWEILSSSTEKNEAEVKAKVTSIDMVSVVTDVMNKILPLAFASAFDENSNDDKIEELTEQYFDNAMSDPNAPTVTSEVTIKLVKEKGDWLIVPDDDLLNALTGNAGKLAEMF</sequence>
<name>A0A0B7MIV6_9FIRM</name>
<proteinExistence type="predicted"/>
<gene>
    <name evidence="3" type="ORF">SSCH_680007</name>
</gene>
<protein>
    <submittedName>
        <fullName evidence="3">Putative lipoprotein</fullName>
    </submittedName>
</protein>
<dbReference type="InterPro" id="IPR024267">
    <property type="entry name" value="DUF4878"/>
</dbReference>
<evidence type="ECO:0000259" key="2">
    <source>
        <dbReference type="Pfam" id="PF12870"/>
    </source>
</evidence>
<evidence type="ECO:0000256" key="1">
    <source>
        <dbReference type="SAM" id="SignalP"/>
    </source>
</evidence>
<accession>A0A0B7MIV6</accession>